<evidence type="ECO:0000256" key="1">
    <source>
        <dbReference type="SAM" id="Phobius"/>
    </source>
</evidence>
<comment type="caution">
    <text evidence="2">The sequence shown here is derived from an EMBL/GenBank/DDBJ whole genome shotgun (WGS) entry which is preliminary data.</text>
</comment>
<dbReference type="EMBL" id="VSSQ01019204">
    <property type="protein sequence ID" value="MPM63080.1"/>
    <property type="molecule type" value="Genomic_DNA"/>
</dbReference>
<feature type="transmembrane region" description="Helical" evidence="1">
    <location>
        <begin position="96"/>
        <end position="118"/>
    </location>
</feature>
<proteinExistence type="predicted"/>
<sequence>MLSLVPLILWSAHTSAAFPSDAGKFSYDFQSISSFSLDKTPAQISYIVQLFLYTATQLSQLPTLGFVIFNGISIISFLVARFMFHKNWKLMQTILLLDLAVVLYYGGILAMYILAMPLDEALRLAGFDRYASSMILFLIGAVTMRLTMDMENSFYQQQGDRRDYRAFRSLTSKNIYQAVTVVLSLAAGLILLSELNGMNSNRDAYHDTLPARVSALTGDNWHAPDNDTRYLFYSSDKDNEVSSYELPYVGRYFLFAAQVDAVSQFTDDAFMGQIQTYDKFAILESTPAIRAYMKAHANLPGDVGIYDVRETFPEAVIPGK</sequence>
<feature type="transmembrane region" description="Helical" evidence="1">
    <location>
        <begin position="175"/>
        <end position="192"/>
    </location>
</feature>
<feature type="transmembrane region" description="Helical" evidence="1">
    <location>
        <begin position="64"/>
        <end position="84"/>
    </location>
</feature>
<keyword evidence="1" id="KW-0812">Transmembrane</keyword>
<organism evidence="2">
    <name type="scientific">bioreactor metagenome</name>
    <dbReference type="NCBI Taxonomy" id="1076179"/>
    <lineage>
        <taxon>unclassified sequences</taxon>
        <taxon>metagenomes</taxon>
        <taxon>ecological metagenomes</taxon>
    </lineage>
</organism>
<feature type="transmembrane region" description="Helical" evidence="1">
    <location>
        <begin position="130"/>
        <end position="148"/>
    </location>
</feature>
<reference evidence="2" key="1">
    <citation type="submission" date="2019-08" db="EMBL/GenBank/DDBJ databases">
        <authorList>
            <person name="Kucharzyk K."/>
            <person name="Murdoch R.W."/>
            <person name="Higgins S."/>
            <person name="Loffler F."/>
        </authorList>
    </citation>
    <scope>NUCLEOTIDE SEQUENCE</scope>
</reference>
<keyword evidence="1" id="KW-0472">Membrane</keyword>
<accession>A0A645BC89</accession>
<dbReference type="AlphaFoldDB" id="A0A645BC89"/>
<evidence type="ECO:0000313" key="2">
    <source>
        <dbReference type="EMBL" id="MPM63080.1"/>
    </source>
</evidence>
<name>A0A645BC89_9ZZZZ</name>
<protein>
    <submittedName>
        <fullName evidence="2">Uncharacterized protein</fullName>
    </submittedName>
</protein>
<keyword evidence="1" id="KW-1133">Transmembrane helix</keyword>
<gene>
    <name evidence="2" type="ORF">SDC9_109960</name>
</gene>